<dbReference type="Gene3D" id="3.40.50.300">
    <property type="entry name" value="P-loop containing nucleotide triphosphate hydrolases"/>
    <property type="match status" value="1"/>
</dbReference>
<evidence type="ECO:0000259" key="2">
    <source>
        <dbReference type="Pfam" id="PF00005"/>
    </source>
</evidence>
<keyword evidence="4" id="KW-1185">Reference proteome</keyword>
<reference evidence="3" key="2">
    <citation type="submission" date="2019-07" db="EMBL/GenBank/DDBJ databases">
        <authorList>
            <person name="Seetharam A."/>
            <person name="Woodhouse M."/>
            <person name="Cannon E."/>
        </authorList>
    </citation>
    <scope>NUCLEOTIDE SEQUENCE [LARGE SCALE GENOMIC DNA]</scope>
    <source>
        <strain evidence="3">cv. B73</strain>
    </source>
</reference>
<dbReference type="SUPFAM" id="SSF52540">
    <property type="entry name" value="P-loop containing nucleoside triphosphate hydrolases"/>
    <property type="match status" value="1"/>
</dbReference>
<dbReference type="Gramene" id="Zm00001eb308800_T002">
    <property type="protein sequence ID" value="Zm00001eb308800_P002"/>
    <property type="gene ID" value="Zm00001eb308800"/>
</dbReference>
<dbReference type="PANTHER" id="PTHR19241">
    <property type="entry name" value="ATP-BINDING CASSETTE TRANSPORTER"/>
    <property type="match status" value="1"/>
</dbReference>
<keyword evidence="1" id="KW-0813">Transport</keyword>
<evidence type="ECO:0000313" key="3">
    <source>
        <dbReference type="EnsemblPlants" id="Zm00001eb308800_P002"/>
    </source>
</evidence>
<dbReference type="Proteomes" id="UP000007305">
    <property type="component" value="Chromosome 7"/>
</dbReference>
<dbReference type="AlphaFoldDB" id="A0A804QA10"/>
<reference evidence="3" key="3">
    <citation type="submission" date="2021-05" db="UniProtKB">
        <authorList>
            <consortium name="EnsemblPlants"/>
        </authorList>
    </citation>
    <scope>IDENTIFICATION</scope>
    <source>
        <strain evidence="3">cv. B73</strain>
    </source>
</reference>
<name>A0A804QA10_MAIZE</name>
<feature type="domain" description="ABC transporter" evidence="2">
    <location>
        <begin position="14"/>
        <end position="175"/>
    </location>
</feature>
<organism evidence="3 4">
    <name type="scientific">Zea mays</name>
    <name type="common">Maize</name>
    <dbReference type="NCBI Taxonomy" id="4577"/>
    <lineage>
        <taxon>Eukaryota</taxon>
        <taxon>Viridiplantae</taxon>
        <taxon>Streptophyta</taxon>
        <taxon>Embryophyta</taxon>
        <taxon>Tracheophyta</taxon>
        <taxon>Spermatophyta</taxon>
        <taxon>Magnoliopsida</taxon>
        <taxon>Liliopsida</taxon>
        <taxon>Poales</taxon>
        <taxon>Poaceae</taxon>
        <taxon>PACMAD clade</taxon>
        <taxon>Panicoideae</taxon>
        <taxon>Andropogonodae</taxon>
        <taxon>Andropogoneae</taxon>
        <taxon>Tripsacinae</taxon>
        <taxon>Zea</taxon>
    </lineage>
</organism>
<evidence type="ECO:0000313" key="4">
    <source>
        <dbReference type="Proteomes" id="UP000007305"/>
    </source>
</evidence>
<dbReference type="InterPro" id="IPR027417">
    <property type="entry name" value="P-loop_NTPase"/>
</dbReference>
<dbReference type="Pfam" id="PF00005">
    <property type="entry name" value="ABC_tran"/>
    <property type="match status" value="1"/>
</dbReference>
<protein>
    <recommendedName>
        <fullName evidence="2">ABC transporter domain-containing protein</fullName>
    </recommendedName>
</protein>
<sequence length="184" mass="20020">MCAESNDTTKILMGLSGVIRSTRMTLVLGAPGSGKSTFLRVLAGKLDPSLKFEGKVTYKVEAKSSAPEHLSAYVSQHDLHHAEMTVRETINFSSNMLGTSNEFEMLREVVRQQMGTDEATAELFSKATVLGEGSNLKTNYIIQILGLSTCADTIIGDELQRGVSGGQKKRTTIGRQTSYVFTIH</sequence>
<reference evidence="4" key="1">
    <citation type="submission" date="2015-12" db="EMBL/GenBank/DDBJ databases">
        <title>Update maize B73 reference genome by single molecule sequencing technologies.</title>
        <authorList>
            <consortium name="Maize Genome Sequencing Project"/>
            <person name="Ware D."/>
        </authorList>
    </citation>
    <scope>NUCLEOTIDE SEQUENCE [LARGE SCALE GENOMIC DNA]</scope>
    <source>
        <strain evidence="4">cv. B73</strain>
    </source>
</reference>
<dbReference type="GO" id="GO:0016887">
    <property type="term" value="F:ATP hydrolysis activity"/>
    <property type="evidence" value="ECO:0007669"/>
    <property type="project" value="InterPro"/>
</dbReference>
<dbReference type="InterPro" id="IPR003439">
    <property type="entry name" value="ABC_transporter-like_ATP-bd"/>
</dbReference>
<proteinExistence type="predicted"/>
<dbReference type="EnsemblPlants" id="Zm00001eb308800_T002">
    <property type="protein sequence ID" value="Zm00001eb308800_P002"/>
    <property type="gene ID" value="Zm00001eb308800"/>
</dbReference>
<dbReference type="GO" id="GO:0005524">
    <property type="term" value="F:ATP binding"/>
    <property type="evidence" value="ECO:0007669"/>
    <property type="project" value="InterPro"/>
</dbReference>
<evidence type="ECO:0000256" key="1">
    <source>
        <dbReference type="ARBA" id="ARBA00022448"/>
    </source>
</evidence>
<accession>A0A804QA10</accession>